<keyword evidence="4" id="KW-1185">Reference proteome</keyword>
<dbReference type="GO" id="GO:0003968">
    <property type="term" value="F:RNA-directed RNA polymerase activity"/>
    <property type="evidence" value="ECO:0007669"/>
    <property type="project" value="UniProtKB-KW"/>
</dbReference>
<evidence type="ECO:0000259" key="2">
    <source>
        <dbReference type="Pfam" id="PF05183"/>
    </source>
</evidence>
<dbReference type="GO" id="GO:0030422">
    <property type="term" value="P:siRNA processing"/>
    <property type="evidence" value="ECO:0007669"/>
    <property type="project" value="TreeGrafter"/>
</dbReference>
<dbReference type="PANTHER" id="PTHR23079:SF14">
    <property type="entry name" value="RNA-DEPENDENT RNA POLYMERASE"/>
    <property type="match status" value="1"/>
</dbReference>
<dbReference type="Proteomes" id="UP000186594">
    <property type="component" value="Unassembled WGS sequence"/>
</dbReference>
<dbReference type="GO" id="GO:0003723">
    <property type="term" value="F:RNA binding"/>
    <property type="evidence" value="ECO:0007669"/>
    <property type="project" value="UniProtKB-KW"/>
</dbReference>
<evidence type="ECO:0000313" key="3">
    <source>
        <dbReference type="EMBL" id="OLL25041.1"/>
    </source>
</evidence>
<dbReference type="Pfam" id="PF05183">
    <property type="entry name" value="RdRP"/>
    <property type="match status" value="1"/>
</dbReference>
<keyword evidence="1 3" id="KW-0696">RNA-directed RNA polymerase</keyword>
<dbReference type="EMBL" id="LXFE01000515">
    <property type="protein sequence ID" value="OLL25041.1"/>
    <property type="molecule type" value="Genomic_DNA"/>
</dbReference>
<name>A0A1U7LR98_NEOID</name>
<evidence type="ECO:0000313" key="4">
    <source>
        <dbReference type="Proteomes" id="UP000186594"/>
    </source>
</evidence>
<reference evidence="3 4" key="1">
    <citation type="submission" date="2016-04" db="EMBL/GenBank/DDBJ databases">
        <title>Evolutionary innovation and constraint leading to complex multicellularity in the Ascomycota.</title>
        <authorList>
            <person name="Cisse O."/>
            <person name="Nguyen A."/>
            <person name="Hewitt D.A."/>
            <person name="Jedd G."/>
            <person name="Stajich J.E."/>
        </authorList>
    </citation>
    <scope>NUCLEOTIDE SEQUENCE [LARGE SCALE GENOMIC DNA]</scope>
    <source>
        <strain evidence="3 4">DAH-3</strain>
    </source>
</reference>
<dbReference type="GO" id="GO:0031380">
    <property type="term" value="C:nuclear RNA-directed RNA polymerase complex"/>
    <property type="evidence" value="ECO:0007669"/>
    <property type="project" value="TreeGrafter"/>
</dbReference>
<keyword evidence="1" id="KW-0694">RNA-binding</keyword>
<evidence type="ECO:0000256" key="1">
    <source>
        <dbReference type="RuleBase" id="RU363098"/>
    </source>
</evidence>
<dbReference type="OrthoDB" id="10055769at2759"/>
<dbReference type="PANTHER" id="PTHR23079">
    <property type="entry name" value="RNA-DEPENDENT RNA POLYMERASE"/>
    <property type="match status" value="1"/>
</dbReference>
<dbReference type="InterPro" id="IPR007855">
    <property type="entry name" value="RDRP"/>
</dbReference>
<comment type="similarity">
    <text evidence="1">Belongs to the RdRP family.</text>
</comment>
<accession>A0A1U7LR98</accession>
<feature type="domain" description="RDRP core" evidence="2">
    <location>
        <begin position="334"/>
        <end position="936"/>
    </location>
</feature>
<dbReference type="AlphaFoldDB" id="A0A1U7LR98"/>
<sequence length="1140" mass="129158">MVRPAAPCCAANQHQLQRRLESLHARRNFPSPALSARDPGSAAYFRLVSILYALDSRALHAVLASERAGRISSGQLGCPVRLAFQAKLEAVIRSLGPLTATHSDVACRPATSIVPSTSLGVDFGGSARFDAADFGKSIRPHTLILELNQDDLDEIRSPIFPSVEERATGLSVLKHPTFTELASQESSPFDELFSTAFSSCASSISFDDRAQADRISSLAIETQWEIFHLAFHAKCLEDDFQDIELLEALHQAESSFNGHALANLKLVRQHLKTHVQRSNLAAKGFQLPPQARDSDIALLRREGWESGRVHLRALLAKRPAQSEFVIQPQALISGPSNRFYRRWGSNRFIKLNLSEIEKKDHPSVKRKLLESHKFLSKTWRLFYAKGNTALLFATEGEDISKPMSIWDLVDWHIPIYFNQNLSMAKFWNRISLGLSNTTPSLIFTEDQLVFVNDIHPKGLPDVTLTDGCAIASPQVFQEIRRILRLNFVPTAVQGRIGAAKGVWYIDPCADISSDKIQIQIRKSQMKFEPGYENNPDLGRLTLDVIKVSRPPTPSDLNNQLISILAANGVPNETFVELFKKDVQRQLMDIITSVDLNDVPRIRHFIEKGGLMHTRFHGSKDYHEENELLQTGDISYRPNGQPFTAVETCVAMLDSGFLPRSCRYLGEKLKVVVEGACKNIKEKLHFTVEKSTTLIAVADPLGVLKEGQVSIRFAQGMKEETGWITSVLVGEILLARNPALLPTDIQKAQAIDCPELRLLTDVIVFPIQGKRSLISTLSGGDYDGDMVWTCWDQSLVKPFRNADIIYSQPELYISKDEYFKIDKRTVAHVIGASYSAEREEKLLKYGIVAHFNEQNELGSCCNLHERFVYNFDGNHLLALQLGHLASYLVDASKQGMSLIPTKWNVIRSQVQKQAIYEPLWKRYGKQSKRSEERTQTYMEPQEVFNVLDVLYIIEGPSLVDSYMTHFKNTIRDGNDEDEDIEAYWALMGEMGYKEYMDNLLKDMRDVKNRWSRETFDFRNLNPYEDEEKYDKESQAYKKKQMQKRMNEMSALKPRGKAGVLLDQLNSNLNDVWKSLTAVGAWVSFRGKNKNFPFEIADFGMLMKIKAEMLSKREGQKPRYLIQEAYIPLRTDKSWSADCEDD</sequence>
<keyword evidence="1" id="KW-0548">Nucleotidyltransferase</keyword>
<dbReference type="EC" id="2.7.7.48" evidence="1"/>
<proteinExistence type="inferred from homology"/>
<comment type="caution">
    <text evidence="3">The sequence shown here is derived from an EMBL/GenBank/DDBJ whole genome shotgun (WGS) entry which is preliminary data.</text>
</comment>
<gene>
    <name evidence="3" type="ORF">NEOLI_000147</name>
</gene>
<dbReference type="STRING" id="1198029.A0A1U7LR98"/>
<protein>
    <recommendedName>
        <fullName evidence="1">RNA-dependent RNA polymerase</fullName>
        <ecNumber evidence="1">2.7.7.48</ecNumber>
    </recommendedName>
</protein>
<comment type="catalytic activity">
    <reaction evidence="1">
        <text>RNA(n) + a ribonucleoside 5'-triphosphate = RNA(n+1) + diphosphate</text>
        <dbReference type="Rhea" id="RHEA:21248"/>
        <dbReference type="Rhea" id="RHEA-COMP:14527"/>
        <dbReference type="Rhea" id="RHEA-COMP:17342"/>
        <dbReference type="ChEBI" id="CHEBI:33019"/>
        <dbReference type="ChEBI" id="CHEBI:61557"/>
        <dbReference type="ChEBI" id="CHEBI:140395"/>
        <dbReference type="EC" id="2.7.7.48"/>
    </reaction>
</comment>
<keyword evidence="1" id="KW-0808">Transferase</keyword>
<organism evidence="3 4">
    <name type="scientific">Neolecta irregularis (strain DAH-3)</name>
    <dbReference type="NCBI Taxonomy" id="1198029"/>
    <lineage>
        <taxon>Eukaryota</taxon>
        <taxon>Fungi</taxon>
        <taxon>Dikarya</taxon>
        <taxon>Ascomycota</taxon>
        <taxon>Taphrinomycotina</taxon>
        <taxon>Neolectales</taxon>
        <taxon>Neolectaceae</taxon>
        <taxon>Neolecta</taxon>
    </lineage>
</organism>
<dbReference type="InterPro" id="IPR057596">
    <property type="entry name" value="RDRP_core"/>
</dbReference>